<sequence length="159" mass="18452">MAPSYSLSSFVYLNIGDLHAGRFADGVKVRVIRCYRQPSSQKSDHDGTLELVLHDEIEDPIHATMDYGLFKQKKVEILEGCLYKIRNFMVAHNMSKCRSTTNPLKLKLYKYTTITPFQDSDFPTSMYRFRNLFEIANDINVDNFQLLDVIGRVVSFKWL</sequence>
<dbReference type="PANTHER" id="PTHR47165">
    <property type="entry name" value="OS03G0429900 PROTEIN"/>
    <property type="match status" value="1"/>
</dbReference>
<evidence type="ECO:0000313" key="3">
    <source>
        <dbReference type="Proteomes" id="UP001632038"/>
    </source>
</evidence>
<comment type="caution">
    <text evidence="2">The sequence shown here is derived from an EMBL/GenBank/DDBJ whole genome shotgun (WGS) entry which is preliminary data.</text>
</comment>
<dbReference type="PANTHER" id="PTHR47165:SF4">
    <property type="entry name" value="OS03G0429900 PROTEIN"/>
    <property type="match status" value="1"/>
</dbReference>
<dbReference type="EMBL" id="JAVIJP010000036">
    <property type="protein sequence ID" value="KAL3628406.1"/>
    <property type="molecule type" value="Genomic_DNA"/>
</dbReference>
<name>A0ABD3CHC4_9LAMI</name>
<protein>
    <recommendedName>
        <fullName evidence="1">Replication protein A 70 kDa DNA-binding subunit B/D first OB fold domain-containing protein</fullName>
    </recommendedName>
</protein>
<feature type="domain" description="Replication protein A 70 kDa DNA-binding subunit B/D first OB fold" evidence="1">
    <location>
        <begin position="27"/>
        <end position="116"/>
    </location>
</feature>
<gene>
    <name evidence="2" type="ORF">CASFOL_027452</name>
</gene>
<dbReference type="InterPro" id="IPR003871">
    <property type="entry name" value="RFA1B/D_OB_1st"/>
</dbReference>
<proteinExistence type="predicted"/>
<dbReference type="Pfam" id="PF02721">
    <property type="entry name" value="DUF223"/>
    <property type="match status" value="1"/>
</dbReference>
<dbReference type="InterPro" id="IPR012340">
    <property type="entry name" value="NA-bd_OB-fold"/>
</dbReference>
<accession>A0ABD3CHC4</accession>
<dbReference type="Gene3D" id="2.40.50.140">
    <property type="entry name" value="Nucleic acid-binding proteins"/>
    <property type="match status" value="1"/>
</dbReference>
<dbReference type="AlphaFoldDB" id="A0ABD3CHC4"/>
<keyword evidence="3" id="KW-1185">Reference proteome</keyword>
<reference evidence="3" key="1">
    <citation type="journal article" date="2024" name="IScience">
        <title>Strigolactones Initiate the Formation of Haustorium-like Structures in Castilleja.</title>
        <authorList>
            <person name="Buerger M."/>
            <person name="Peterson D."/>
            <person name="Chory J."/>
        </authorList>
    </citation>
    <scope>NUCLEOTIDE SEQUENCE [LARGE SCALE GENOMIC DNA]</scope>
</reference>
<organism evidence="2 3">
    <name type="scientific">Castilleja foliolosa</name>
    <dbReference type="NCBI Taxonomy" id="1961234"/>
    <lineage>
        <taxon>Eukaryota</taxon>
        <taxon>Viridiplantae</taxon>
        <taxon>Streptophyta</taxon>
        <taxon>Embryophyta</taxon>
        <taxon>Tracheophyta</taxon>
        <taxon>Spermatophyta</taxon>
        <taxon>Magnoliopsida</taxon>
        <taxon>eudicotyledons</taxon>
        <taxon>Gunneridae</taxon>
        <taxon>Pentapetalae</taxon>
        <taxon>asterids</taxon>
        <taxon>lamiids</taxon>
        <taxon>Lamiales</taxon>
        <taxon>Orobanchaceae</taxon>
        <taxon>Pedicularideae</taxon>
        <taxon>Castillejinae</taxon>
        <taxon>Castilleja</taxon>
    </lineage>
</organism>
<dbReference type="SUPFAM" id="SSF50249">
    <property type="entry name" value="Nucleic acid-binding proteins"/>
    <property type="match status" value="1"/>
</dbReference>
<dbReference type="Proteomes" id="UP001632038">
    <property type="component" value="Unassembled WGS sequence"/>
</dbReference>
<evidence type="ECO:0000259" key="1">
    <source>
        <dbReference type="Pfam" id="PF02721"/>
    </source>
</evidence>
<evidence type="ECO:0000313" key="2">
    <source>
        <dbReference type="EMBL" id="KAL3628406.1"/>
    </source>
</evidence>
<dbReference type="CDD" id="cd04480">
    <property type="entry name" value="RPA1_DBD_A_like"/>
    <property type="match status" value="1"/>
</dbReference>